<dbReference type="EMBL" id="AZAJ01000001">
    <property type="protein sequence ID" value="ETA67411.1"/>
    <property type="molecule type" value="Genomic_DNA"/>
</dbReference>
<name>W9DVF5_METTI</name>
<proteinExistence type="predicted"/>
<keyword evidence="1" id="KW-0472">Membrane</keyword>
<dbReference type="AlphaFoldDB" id="W9DVF5"/>
<keyword evidence="3" id="KW-1185">Reference proteome</keyword>
<keyword evidence="1" id="KW-0812">Transmembrane</keyword>
<accession>W9DVF5</accession>
<reference evidence="2 3" key="1">
    <citation type="submission" date="2013-08" db="EMBL/GenBank/DDBJ databases">
        <authorList>
            <consortium name="DOE Joint Genome Institute"/>
            <person name="Eisen J."/>
            <person name="Huntemann M."/>
            <person name="Han J."/>
            <person name="Chen A."/>
            <person name="Kyrpides N."/>
            <person name="Mavromatis K."/>
            <person name="Markowitz V."/>
            <person name="Palaniappan K."/>
            <person name="Ivanova N."/>
            <person name="Schaumberg A."/>
            <person name="Pati A."/>
            <person name="Liolios K."/>
            <person name="Nordberg H.P."/>
            <person name="Cantor M.N."/>
            <person name="Hua S.X."/>
            <person name="Woyke T."/>
        </authorList>
    </citation>
    <scope>NUCLEOTIDE SEQUENCE [LARGE SCALE GENOMIC DNA]</scope>
    <source>
        <strain evidence="2 3">DSM 2278</strain>
    </source>
</reference>
<keyword evidence="1" id="KW-1133">Transmembrane helix</keyword>
<evidence type="ECO:0000313" key="2">
    <source>
        <dbReference type="EMBL" id="ETA67411.1"/>
    </source>
</evidence>
<organism evidence="2 3">
    <name type="scientific">Methanolobus tindarius DSM 2278</name>
    <dbReference type="NCBI Taxonomy" id="1090322"/>
    <lineage>
        <taxon>Archaea</taxon>
        <taxon>Methanobacteriati</taxon>
        <taxon>Methanobacteriota</taxon>
        <taxon>Stenosarchaea group</taxon>
        <taxon>Methanomicrobia</taxon>
        <taxon>Methanosarcinales</taxon>
        <taxon>Methanosarcinaceae</taxon>
        <taxon>Methanolobus</taxon>
    </lineage>
</organism>
<dbReference type="Proteomes" id="UP000019483">
    <property type="component" value="Unassembled WGS sequence"/>
</dbReference>
<dbReference type="STRING" id="1090322.MettiDRAFT_0835"/>
<feature type="transmembrane region" description="Helical" evidence="1">
    <location>
        <begin position="68"/>
        <end position="84"/>
    </location>
</feature>
<evidence type="ECO:0000256" key="1">
    <source>
        <dbReference type="SAM" id="Phobius"/>
    </source>
</evidence>
<evidence type="ECO:0000313" key="3">
    <source>
        <dbReference type="Proteomes" id="UP000019483"/>
    </source>
</evidence>
<gene>
    <name evidence="2" type="ORF">MettiDRAFT_0835</name>
</gene>
<protein>
    <submittedName>
        <fullName evidence="2">Uncharacterized protein</fullName>
    </submittedName>
</protein>
<comment type="caution">
    <text evidence="2">The sequence shown here is derived from an EMBL/GenBank/DDBJ whole genome shotgun (WGS) entry which is preliminary data.</text>
</comment>
<sequence>MKNINTDSGSSSPVAGVSTEVKDKMDKLVSGSVASFFYWAYHHASRDIENAIIHFTGTYVDFPHVSDIAFAGGIVFLFAAYIVFRRGYHAPEVQA</sequence>